<evidence type="ECO:0000313" key="3">
    <source>
        <dbReference type="EMBL" id="KAJ4956041.1"/>
    </source>
</evidence>
<dbReference type="AlphaFoldDB" id="A0A9Q0JXZ8"/>
<feature type="domain" description="D-isomer specific 2-hydroxyacid dehydrogenase catalytic" evidence="2">
    <location>
        <begin position="23"/>
        <end position="111"/>
    </location>
</feature>
<sequence>MEKLPVVLQLLPVTTIATFEDRFLKKYRFLKAWESSMPTDLFLTTHAQSVRALLCHQTPVTADVLHYLPSLQLIVTTSAGLNHIDLTECWRRGIAIANAGDCYSEDGADYAVGLFLDVLRRISAADRYVRQGLWPTMGAYPLASKVSIFISLQIS</sequence>
<dbReference type="Gene3D" id="3.40.50.720">
    <property type="entry name" value="NAD(P)-binding Rossmann-like Domain"/>
    <property type="match status" value="2"/>
</dbReference>
<dbReference type="InterPro" id="IPR050223">
    <property type="entry name" value="D-isomer_2-hydroxyacid_DH"/>
</dbReference>
<dbReference type="EMBL" id="JAMYWD010000011">
    <property type="protein sequence ID" value="KAJ4956041.1"/>
    <property type="molecule type" value="Genomic_DNA"/>
</dbReference>
<evidence type="ECO:0000259" key="2">
    <source>
        <dbReference type="Pfam" id="PF00389"/>
    </source>
</evidence>
<keyword evidence="1" id="KW-0560">Oxidoreductase</keyword>
<dbReference type="GO" id="GO:0016618">
    <property type="term" value="F:hydroxypyruvate reductase [NAD(P)H] activity"/>
    <property type="evidence" value="ECO:0007669"/>
    <property type="project" value="TreeGrafter"/>
</dbReference>
<keyword evidence="4" id="KW-1185">Reference proteome</keyword>
<dbReference type="InterPro" id="IPR006139">
    <property type="entry name" value="D-isomer_2_OHA_DH_cat_dom"/>
</dbReference>
<dbReference type="OrthoDB" id="298012at2759"/>
<dbReference type="PANTHER" id="PTHR10996:SF179">
    <property type="entry name" value="D-ISOMER SPECIFIC 2-HYDROXYACID DEHYDROGENASE FAMILY PROTEIN-RELATED"/>
    <property type="match status" value="1"/>
</dbReference>
<dbReference type="SUPFAM" id="SSF52283">
    <property type="entry name" value="Formate/glycerate dehydrogenase catalytic domain-like"/>
    <property type="match status" value="1"/>
</dbReference>
<accession>A0A9Q0JXZ8</accession>
<name>A0A9Q0JXZ8_9MAGN</name>
<comment type="caution">
    <text evidence="3">The sequence shown here is derived from an EMBL/GenBank/DDBJ whole genome shotgun (WGS) entry which is preliminary data.</text>
</comment>
<organism evidence="3 4">
    <name type="scientific">Protea cynaroides</name>
    <dbReference type="NCBI Taxonomy" id="273540"/>
    <lineage>
        <taxon>Eukaryota</taxon>
        <taxon>Viridiplantae</taxon>
        <taxon>Streptophyta</taxon>
        <taxon>Embryophyta</taxon>
        <taxon>Tracheophyta</taxon>
        <taxon>Spermatophyta</taxon>
        <taxon>Magnoliopsida</taxon>
        <taxon>Proteales</taxon>
        <taxon>Proteaceae</taxon>
        <taxon>Protea</taxon>
    </lineage>
</organism>
<dbReference type="GO" id="GO:0030267">
    <property type="term" value="F:glyoxylate reductase (NADPH) activity"/>
    <property type="evidence" value="ECO:0007669"/>
    <property type="project" value="TreeGrafter"/>
</dbReference>
<evidence type="ECO:0000313" key="4">
    <source>
        <dbReference type="Proteomes" id="UP001141806"/>
    </source>
</evidence>
<proteinExistence type="predicted"/>
<reference evidence="3" key="1">
    <citation type="journal article" date="2023" name="Plant J.">
        <title>The genome of the king protea, Protea cynaroides.</title>
        <authorList>
            <person name="Chang J."/>
            <person name="Duong T.A."/>
            <person name="Schoeman C."/>
            <person name="Ma X."/>
            <person name="Roodt D."/>
            <person name="Barker N."/>
            <person name="Li Z."/>
            <person name="Van de Peer Y."/>
            <person name="Mizrachi E."/>
        </authorList>
    </citation>
    <scope>NUCLEOTIDE SEQUENCE</scope>
    <source>
        <tissue evidence="3">Young leaves</tissue>
    </source>
</reference>
<dbReference type="Pfam" id="PF00389">
    <property type="entry name" value="2-Hacid_dh"/>
    <property type="match status" value="1"/>
</dbReference>
<gene>
    <name evidence="3" type="ORF">NE237_012824</name>
</gene>
<dbReference type="PANTHER" id="PTHR10996">
    <property type="entry name" value="2-HYDROXYACID DEHYDROGENASE-RELATED"/>
    <property type="match status" value="1"/>
</dbReference>
<dbReference type="GO" id="GO:0005829">
    <property type="term" value="C:cytosol"/>
    <property type="evidence" value="ECO:0007669"/>
    <property type="project" value="TreeGrafter"/>
</dbReference>
<dbReference type="GO" id="GO:0051287">
    <property type="term" value="F:NAD binding"/>
    <property type="evidence" value="ECO:0007669"/>
    <property type="project" value="InterPro"/>
</dbReference>
<dbReference type="Proteomes" id="UP001141806">
    <property type="component" value="Unassembled WGS sequence"/>
</dbReference>
<protein>
    <recommendedName>
        <fullName evidence="2">D-isomer specific 2-hydroxyacid dehydrogenase catalytic domain-containing protein</fullName>
    </recommendedName>
</protein>
<evidence type="ECO:0000256" key="1">
    <source>
        <dbReference type="ARBA" id="ARBA00023002"/>
    </source>
</evidence>